<dbReference type="Proteomes" id="UP000193834">
    <property type="component" value="Unassembled WGS sequence"/>
</dbReference>
<dbReference type="STRING" id="1852522.SAMN06295960_2865"/>
<evidence type="ECO:0000313" key="2">
    <source>
        <dbReference type="Proteomes" id="UP000193834"/>
    </source>
</evidence>
<dbReference type="RefSeq" id="WP_085495057.1">
    <property type="nucleotide sequence ID" value="NZ_FXAZ01000003.1"/>
</dbReference>
<proteinExistence type="predicted"/>
<name>A0A1X7KYN3_9BACL</name>
<organism evidence="1 2">
    <name type="scientific">Paenibacillus aquistagni</name>
    <dbReference type="NCBI Taxonomy" id="1852522"/>
    <lineage>
        <taxon>Bacteria</taxon>
        <taxon>Bacillati</taxon>
        <taxon>Bacillota</taxon>
        <taxon>Bacilli</taxon>
        <taxon>Bacillales</taxon>
        <taxon>Paenibacillaceae</taxon>
        <taxon>Paenibacillus</taxon>
    </lineage>
</organism>
<dbReference type="EMBL" id="FXAZ01000003">
    <property type="protein sequence ID" value="SMG46681.1"/>
    <property type="molecule type" value="Genomic_DNA"/>
</dbReference>
<dbReference type="InterPro" id="IPR014985">
    <property type="entry name" value="WbqC"/>
</dbReference>
<reference evidence="1 2" key="1">
    <citation type="submission" date="2017-04" db="EMBL/GenBank/DDBJ databases">
        <authorList>
            <person name="Afonso C.L."/>
            <person name="Miller P.J."/>
            <person name="Scott M.A."/>
            <person name="Spackman E."/>
            <person name="Goraichik I."/>
            <person name="Dimitrov K.M."/>
            <person name="Suarez D.L."/>
            <person name="Swayne D.E."/>
        </authorList>
    </citation>
    <scope>NUCLEOTIDE SEQUENCE [LARGE SCALE GENOMIC DNA]</scope>
    <source>
        <strain evidence="1 2">11</strain>
    </source>
</reference>
<sequence>MTTVSVIQSNYIPWKGYFDIINDSQLFIFHDDLQYTKNDWRNRNKIKVNNGTKWLSIPVGSREDRLINEVELPATKWAMQHWNDIKMAYSKAPYFNQYKDFFEHVYLDTKWKKLSELNQFLIKHISTEFLGIKAEFINSSEFNLSSRKLDKLLDLLKKVDAKEYISGPAAKDYIDDSRFNEAGIKLVYKDYTGYPEYSQFHPPFEHYVSIIDLLFHTGSDSAYFIWGWREDTNCNLIETIYT</sequence>
<protein>
    <submittedName>
        <fullName evidence="1">WbqC-like protein family protein</fullName>
    </submittedName>
</protein>
<keyword evidence="2" id="KW-1185">Reference proteome</keyword>
<dbReference type="AlphaFoldDB" id="A0A1X7KYN3"/>
<evidence type="ECO:0000313" key="1">
    <source>
        <dbReference type="EMBL" id="SMG46681.1"/>
    </source>
</evidence>
<dbReference type="OrthoDB" id="3611744at2"/>
<gene>
    <name evidence="1" type="ORF">SAMN06295960_2865</name>
</gene>
<dbReference type="Pfam" id="PF08889">
    <property type="entry name" value="WbqC"/>
    <property type="match status" value="1"/>
</dbReference>
<accession>A0A1X7KYN3</accession>